<proteinExistence type="predicted"/>
<feature type="compositionally biased region" description="Polar residues" evidence="1">
    <location>
        <begin position="1"/>
        <end position="10"/>
    </location>
</feature>
<evidence type="ECO:0000256" key="1">
    <source>
        <dbReference type="SAM" id="MobiDB-lite"/>
    </source>
</evidence>
<feature type="compositionally biased region" description="Basic and acidic residues" evidence="1">
    <location>
        <begin position="120"/>
        <end position="135"/>
    </location>
</feature>
<accession>A0A1I0GH01</accession>
<protein>
    <submittedName>
        <fullName evidence="2">Uncharacterized protein</fullName>
    </submittedName>
</protein>
<evidence type="ECO:0000313" key="2">
    <source>
        <dbReference type="EMBL" id="SET70413.1"/>
    </source>
</evidence>
<feature type="region of interest" description="Disordered" evidence="1">
    <location>
        <begin position="110"/>
        <end position="135"/>
    </location>
</feature>
<organism evidence="2 3">
    <name type="scientific">Nitrosospira multiformis</name>
    <dbReference type="NCBI Taxonomy" id="1231"/>
    <lineage>
        <taxon>Bacteria</taxon>
        <taxon>Pseudomonadati</taxon>
        <taxon>Pseudomonadota</taxon>
        <taxon>Betaproteobacteria</taxon>
        <taxon>Nitrosomonadales</taxon>
        <taxon>Nitrosomonadaceae</taxon>
        <taxon>Nitrosospira</taxon>
    </lineage>
</organism>
<dbReference type="RefSeq" id="WP_143121488.1">
    <property type="nucleotide sequence ID" value="NZ_FOHI01000013.1"/>
</dbReference>
<dbReference type="Proteomes" id="UP000183339">
    <property type="component" value="Unassembled WGS sequence"/>
</dbReference>
<dbReference type="AlphaFoldDB" id="A0A1I0GH01"/>
<sequence>MAGRKSSANLSIVPPSTGKDSRLSAPRFLTTRQAQLWREITNSKPANWFTRDMQSLLVGYVKAIASHEALSKRVESGELQLELKDENRLYAMQERQARLMQSFATKLRLTQQSRWQPKTAWDKGSKPDGARPWDH</sequence>
<dbReference type="OrthoDB" id="8566247at2"/>
<dbReference type="EMBL" id="FOHI01000013">
    <property type="protein sequence ID" value="SET70413.1"/>
    <property type="molecule type" value="Genomic_DNA"/>
</dbReference>
<name>A0A1I0GH01_9PROT</name>
<evidence type="ECO:0000313" key="3">
    <source>
        <dbReference type="Proteomes" id="UP000183339"/>
    </source>
</evidence>
<gene>
    <name evidence="2" type="ORF">SAMN05216412_11359</name>
</gene>
<feature type="region of interest" description="Disordered" evidence="1">
    <location>
        <begin position="1"/>
        <end position="23"/>
    </location>
</feature>
<reference evidence="2 3" key="1">
    <citation type="submission" date="2016-10" db="EMBL/GenBank/DDBJ databases">
        <authorList>
            <person name="de Groot N.N."/>
        </authorList>
    </citation>
    <scope>NUCLEOTIDE SEQUENCE [LARGE SCALE GENOMIC DNA]</scope>
    <source>
        <strain evidence="2 3">Nl7</strain>
    </source>
</reference>